<feature type="chain" id="PRO_5022869912" evidence="1">
    <location>
        <begin position="26"/>
        <end position="123"/>
    </location>
</feature>
<dbReference type="EMBL" id="SRHE01000197">
    <property type="protein sequence ID" value="TWW09716.1"/>
    <property type="molecule type" value="Genomic_DNA"/>
</dbReference>
<reference evidence="2 3" key="1">
    <citation type="submission" date="2019-08" db="EMBL/GenBank/DDBJ databases">
        <title>100 year-old enigma solved: identification of Planctomyces bekefii, the type genus and species of the phylum Planctomycetes.</title>
        <authorList>
            <person name="Svetlana D.N."/>
            <person name="Overmann J."/>
        </authorList>
    </citation>
    <scope>NUCLEOTIDE SEQUENCE [LARGE SCALE GENOMIC DNA]</scope>
    <source>
        <strain evidence="2">Phe10_nw2017</strain>
    </source>
</reference>
<comment type="caution">
    <text evidence="2">The sequence shown here is derived from an EMBL/GenBank/DDBJ whole genome shotgun (WGS) entry which is preliminary data.</text>
</comment>
<evidence type="ECO:0000256" key="1">
    <source>
        <dbReference type="SAM" id="SignalP"/>
    </source>
</evidence>
<evidence type="ECO:0000313" key="2">
    <source>
        <dbReference type="EMBL" id="TWW09716.1"/>
    </source>
</evidence>
<dbReference type="InterPro" id="IPR009091">
    <property type="entry name" value="RCC1/BLIP-II"/>
</dbReference>
<keyword evidence="3" id="KW-1185">Reference proteome</keyword>
<dbReference type="AlphaFoldDB" id="A0A5C6M4R0"/>
<sequence length="123" mass="12972">MRLCKKLFVKTHYLSVLLAALVALAAVPEVRAGSQTIVAVGDHRACASRGDEVLCWGSILGSSASELPPTLKGVKSLVVGRDHACALHDLGVACWGDFRRGQKQIPPIFGVSALAAYQDNTCA</sequence>
<dbReference type="Pfam" id="PF13540">
    <property type="entry name" value="RCC1_2"/>
    <property type="match status" value="1"/>
</dbReference>
<reference evidence="2 3" key="2">
    <citation type="submission" date="2019-08" db="EMBL/GenBank/DDBJ databases">
        <authorList>
            <person name="Henke P."/>
        </authorList>
    </citation>
    <scope>NUCLEOTIDE SEQUENCE [LARGE SCALE GENOMIC DNA]</scope>
    <source>
        <strain evidence="2">Phe10_nw2017</strain>
    </source>
</reference>
<dbReference type="SUPFAM" id="SSF50985">
    <property type="entry name" value="RCC1/BLIP-II"/>
    <property type="match status" value="1"/>
</dbReference>
<organism evidence="2 3">
    <name type="scientific">Planctomyces bekefii</name>
    <dbReference type="NCBI Taxonomy" id="1653850"/>
    <lineage>
        <taxon>Bacteria</taxon>
        <taxon>Pseudomonadati</taxon>
        <taxon>Planctomycetota</taxon>
        <taxon>Planctomycetia</taxon>
        <taxon>Planctomycetales</taxon>
        <taxon>Planctomycetaceae</taxon>
        <taxon>Planctomyces</taxon>
    </lineage>
</organism>
<feature type="signal peptide" evidence="1">
    <location>
        <begin position="1"/>
        <end position="25"/>
    </location>
</feature>
<name>A0A5C6M4R0_9PLAN</name>
<proteinExistence type="predicted"/>
<gene>
    <name evidence="2" type="ORF">E3A20_11590</name>
</gene>
<keyword evidence="1" id="KW-0732">Signal</keyword>
<dbReference type="Gene3D" id="2.130.10.30">
    <property type="entry name" value="Regulator of chromosome condensation 1/beta-lactamase-inhibitor protein II"/>
    <property type="match status" value="1"/>
</dbReference>
<protein>
    <submittedName>
        <fullName evidence="2">Uncharacterized protein</fullName>
    </submittedName>
</protein>
<evidence type="ECO:0000313" key="3">
    <source>
        <dbReference type="Proteomes" id="UP000321083"/>
    </source>
</evidence>
<dbReference type="Proteomes" id="UP000321083">
    <property type="component" value="Unassembled WGS sequence"/>
</dbReference>
<accession>A0A5C6M4R0</accession>
<feature type="non-terminal residue" evidence="2">
    <location>
        <position position="123"/>
    </location>
</feature>